<dbReference type="SUPFAM" id="SSF53335">
    <property type="entry name" value="S-adenosyl-L-methionine-dependent methyltransferases"/>
    <property type="match status" value="1"/>
</dbReference>
<dbReference type="EMBL" id="JBHTOG010000036">
    <property type="protein sequence ID" value="MFD1432438.1"/>
    <property type="molecule type" value="Genomic_DNA"/>
</dbReference>
<evidence type="ECO:0000259" key="1">
    <source>
        <dbReference type="Pfam" id="PF08241"/>
    </source>
</evidence>
<keyword evidence="2" id="KW-0489">Methyltransferase</keyword>
<name>A0ABW4CR82_9LACO</name>
<reference evidence="3" key="1">
    <citation type="journal article" date="2019" name="Int. J. Syst. Evol. Microbiol.">
        <title>The Global Catalogue of Microorganisms (GCM) 10K type strain sequencing project: providing services to taxonomists for standard genome sequencing and annotation.</title>
        <authorList>
            <consortium name="The Broad Institute Genomics Platform"/>
            <consortium name="The Broad Institute Genome Sequencing Center for Infectious Disease"/>
            <person name="Wu L."/>
            <person name="Ma J."/>
        </authorList>
    </citation>
    <scope>NUCLEOTIDE SEQUENCE [LARGE SCALE GENOMIC DNA]</scope>
    <source>
        <strain evidence="3">CCM 8947</strain>
    </source>
</reference>
<keyword evidence="2" id="KW-0808">Transferase</keyword>
<dbReference type="GO" id="GO:0032259">
    <property type="term" value="P:methylation"/>
    <property type="evidence" value="ECO:0007669"/>
    <property type="project" value="UniProtKB-KW"/>
</dbReference>
<gene>
    <name evidence="2" type="ORF">ACFQ47_07050</name>
</gene>
<evidence type="ECO:0000313" key="3">
    <source>
        <dbReference type="Proteomes" id="UP001597192"/>
    </source>
</evidence>
<proteinExistence type="predicted"/>
<dbReference type="RefSeq" id="WP_125697341.1">
    <property type="nucleotide sequence ID" value="NZ_JBHTOG010000036.1"/>
</dbReference>
<dbReference type="EC" id="2.1.1.-" evidence="2"/>
<evidence type="ECO:0000313" key="2">
    <source>
        <dbReference type="EMBL" id="MFD1432438.1"/>
    </source>
</evidence>
<comment type="caution">
    <text evidence="2">The sequence shown here is derived from an EMBL/GenBank/DDBJ whole genome shotgun (WGS) entry which is preliminary data.</text>
</comment>
<dbReference type="Proteomes" id="UP001597192">
    <property type="component" value="Unassembled WGS sequence"/>
</dbReference>
<sequence>MTENSYTATNAKVIDHWVKTGWQWGQPISHETYQRAQAGGWKMLLTPTKPVPRNWFFPDMAGRQVLGLASGGGQQMPLFAAMGAVGTVFDLSSAQLAGDREVAAREQYPLTVVQGDMTQPLPFADASFDLICQPVANCYIQDVLPLWRECARILKPGGRLMVGLDNGLNYIVDEAEEKIARGLPFDPIKDPELLAGKDVMEDGIQFSHTLETQLRGQLQAGLQFVDMYEDTNGDGRLDALGIPSFWATLAEKKGA</sequence>
<dbReference type="InterPro" id="IPR029063">
    <property type="entry name" value="SAM-dependent_MTases_sf"/>
</dbReference>
<protein>
    <submittedName>
        <fullName evidence="2">Class I SAM-dependent methyltransferase</fullName>
        <ecNumber evidence="2">2.1.1.-</ecNumber>
    </submittedName>
</protein>
<organism evidence="2 3">
    <name type="scientific">Lacticaseibacillus yichunensis</name>
    <dbReference type="NCBI Taxonomy" id="2486015"/>
    <lineage>
        <taxon>Bacteria</taxon>
        <taxon>Bacillati</taxon>
        <taxon>Bacillota</taxon>
        <taxon>Bacilli</taxon>
        <taxon>Lactobacillales</taxon>
        <taxon>Lactobacillaceae</taxon>
        <taxon>Lacticaseibacillus</taxon>
    </lineage>
</organism>
<dbReference type="GO" id="GO:0008168">
    <property type="term" value="F:methyltransferase activity"/>
    <property type="evidence" value="ECO:0007669"/>
    <property type="project" value="UniProtKB-KW"/>
</dbReference>
<feature type="domain" description="Methyltransferase type 11" evidence="1">
    <location>
        <begin position="67"/>
        <end position="161"/>
    </location>
</feature>
<keyword evidence="3" id="KW-1185">Reference proteome</keyword>
<accession>A0ABW4CR82</accession>
<dbReference type="InterPro" id="IPR013216">
    <property type="entry name" value="Methyltransf_11"/>
</dbReference>
<dbReference type="Pfam" id="PF08241">
    <property type="entry name" value="Methyltransf_11"/>
    <property type="match status" value="1"/>
</dbReference>
<dbReference type="Gene3D" id="3.40.50.150">
    <property type="entry name" value="Vaccinia Virus protein VP39"/>
    <property type="match status" value="1"/>
</dbReference>
<dbReference type="CDD" id="cd02440">
    <property type="entry name" value="AdoMet_MTases"/>
    <property type="match status" value="1"/>
</dbReference>